<name>T1FP06_HELRO</name>
<dbReference type="eggNOG" id="KOG0164">
    <property type="taxonomic scope" value="Eukaryota"/>
</dbReference>
<dbReference type="GO" id="GO:0005886">
    <property type="term" value="C:plasma membrane"/>
    <property type="evidence" value="ECO:0000318"/>
    <property type="project" value="GO_Central"/>
</dbReference>
<keyword evidence="2 7" id="KW-0547">Nucleotide-binding</keyword>
<reference evidence="12" key="1">
    <citation type="submission" date="2012-12" db="EMBL/GenBank/DDBJ databases">
        <authorList>
            <person name="Hellsten U."/>
            <person name="Grimwood J."/>
            <person name="Chapman J.A."/>
            <person name="Shapiro H."/>
            <person name="Aerts A."/>
            <person name="Otillar R.P."/>
            <person name="Terry A.Y."/>
            <person name="Boore J.L."/>
            <person name="Simakov O."/>
            <person name="Marletaz F."/>
            <person name="Cho S.-J."/>
            <person name="Edsinger-Gonzales E."/>
            <person name="Havlak P."/>
            <person name="Kuo D.-H."/>
            <person name="Larsson T."/>
            <person name="Lv J."/>
            <person name="Arendt D."/>
            <person name="Savage R."/>
            <person name="Osoegawa K."/>
            <person name="de Jong P."/>
            <person name="Lindberg D.R."/>
            <person name="Seaver E.C."/>
            <person name="Weisblat D.A."/>
            <person name="Putnam N.H."/>
            <person name="Grigoriev I.V."/>
            <person name="Rokhsar D.S."/>
        </authorList>
    </citation>
    <scope>NUCLEOTIDE SEQUENCE</scope>
</reference>
<dbReference type="InterPro" id="IPR001609">
    <property type="entry name" value="Myosin_head_motor_dom-like"/>
</dbReference>
<dbReference type="GO" id="GO:0005902">
    <property type="term" value="C:microvillus"/>
    <property type="evidence" value="ECO:0000318"/>
    <property type="project" value="GO_Central"/>
</dbReference>
<dbReference type="FunFam" id="1.20.58.530:FF:000004">
    <property type="entry name" value="Unconventional myosin ID"/>
    <property type="match status" value="1"/>
</dbReference>
<evidence type="ECO:0000313" key="11">
    <source>
        <dbReference type="EnsemblMetazoa" id="HelroP186525"/>
    </source>
</evidence>
<dbReference type="SUPFAM" id="SSF52540">
    <property type="entry name" value="P-loop containing nucleoside triphosphate hydrolases"/>
    <property type="match status" value="1"/>
</dbReference>
<dbReference type="OMA" id="KDSLWQD"/>
<dbReference type="GO" id="GO:0000146">
    <property type="term" value="F:microfilament motor activity"/>
    <property type="evidence" value="ECO:0000318"/>
    <property type="project" value="GO_Central"/>
</dbReference>
<dbReference type="GO" id="GO:0051015">
    <property type="term" value="F:actin filament binding"/>
    <property type="evidence" value="ECO:0000318"/>
    <property type="project" value="GO_Central"/>
</dbReference>
<dbReference type="FunCoup" id="T1FP06">
    <property type="interactions" value="602"/>
</dbReference>
<keyword evidence="4 7" id="KW-0518">Myosin</keyword>
<dbReference type="InterPro" id="IPR036961">
    <property type="entry name" value="Kinesin_motor_dom_sf"/>
</dbReference>
<evidence type="ECO:0000256" key="2">
    <source>
        <dbReference type="ARBA" id="ARBA00022741"/>
    </source>
</evidence>
<evidence type="ECO:0000259" key="9">
    <source>
        <dbReference type="PROSITE" id="PS51757"/>
    </source>
</evidence>
<feature type="domain" description="Myosin motor" evidence="8">
    <location>
        <begin position="10"/>
        <end position="693"/>
    </location>
</feature>
<dbReference type="Proteomes" id="UP000015101">
    <property type="component" value="Unassembled WGS sequence"/>
</dbReference>
<evidence type="ECO:0000259" key="8">
    <source>
        <dbReference type="PROSITE" id="PS51456"/>
    </source>
</evidence>
<evidence type="ECO:0008006" key="13">
    <source>
        <dbReference type="Google" id="ProtNLM"/>
    </source>
</evidence>
<dbReference type="CDD" id="cd01378">
    <property type="entry name" value="MYSc_Myo1"/>
    <property type="match status" value="1"/>
</dbReference>
<proteinExistence type="inferred from homology"/>
<dbReference type="PANTHER" id="PTHR13140:SF713">
    <property type="entry name" value="UNCONVENTIONAL MYOSIN ID"/>
    <property type="match status" value="1"/>
</dbReference>
<dbReference type="Gene3D" id="1.20.5.4820">
    <property type="match status" value="1"/>
</dbReference>
<keyword evidence="5 7" id="KW-0505">Motor protein</keyword>
<dbReference type="HOGENOM" id="CLU_000192_7_7_1"/>
<feature type="binding site" evidence="7">
    <location>
        <begin position="103"/>
        <end position="110"/>
    </location>
    <ligand>
        <name>ATP</name>
        <dbReference type="ChEBI" id="CHEBI:30616"/>
    </ligand>
</feature>
<comment type="similarity">
    <text evidence="1 7">Belongs to the TRAFAC class myosin-kinesin ATPase superfamily. Myosin family.</text>
</comment>
<evidence type="ECO:0000313" key="10">
    <source>
        <dbReference type="EMBL" id="ESN96194.1"/>
    </source>
</evidence>
<dbReference type="PROSITE" id="PS50096">
    <property type="entry name" value="IQ"/>
    <property type="match status" value="1"/>
</dbReference>
<dbReference type="AlphaFoldDB" id="T1FP06"/>
<dbReference type="SMART" id="SM00242">
    <property type="entry name" value="MYSc"/>
    <property type="match status" value="1"/>
</dbReference>
<sequence length="1008" mass="115715">MTQMLEVDDCGVSDFIMMDNIDMQSFMNNLRLRYSKGKIYTYIGEVVVSVNPYRNITIYEKEYVDKYRGREMYELPPHIFALADSSYKAMKRRARDTCIVISGESGAGKTEASKIIMRYIACVTGEQQEVERVKNILLQSNCILEAFGNSKTNRNDNSSRFGKYMDINFNFNGDPVGGHLNNYLLEKSRVVHQQYGERNFHVFYQLLCGGSDARLKEFGLVRDPYTYSYLDQSGQFAKVDSINDKSDFRGVENALRTMGLTDMNETLWSVLAAVLHLGNVKFEESSQTDQCMITDPSTLSLLSKLLEVDEGELEKALCGRVVAARGEVLEKKHSAEEAKYGRDAFAKAIYDRLFSWIVSSINQCIDLKTVSKKNTTTIGVLDIYGFEIFDQNSFEQFCINYCNEKLQQLFIELVLQQEQREYNEEGVPWVHVDYFDNKIICDLVEQQHIGILSLLDEACLNVGKITDAMFLDSMSDKLANHKHFTSRKLSPSDKSLQFHRDFRIRHYAGDVTYSVDGFIDKNKDTLFQDFKRLLFNSKNKSISSMWPEGSSSVTSVTKRPITAGTNFKNAIISLVDHLVSKEPYYVRCIKPNDDKSPVHLDEERVKHQVMYLGLLENVRVRRAGFAFRMPYQRFVGRYKMITLETWPNPSCQLPQATKLIINELSLDDDVLYGKTKIFIRQPKTVFALENARNQILPSISVLIQKMWRGLSARILVRKMRAANRIGVTYLRYQMRSYLQTLISLFRDSKKKKDFNKSLVWPRPPEHLPHHVINLLKRIFNKWYSYMVLKPIPVSERPSLRLKVYAGDALGGKRRGGWGFKRKWIGNYIFNADHSLPEAKQQFEILRDHEHFDDVLFACYVIKTNRFSKSAERILCITDTKIFKLNSKNFKSMKDGIPIGEVTGLTVSPGSDQLVVIHLEGGNDLVFCVSPNHHSGDYVGELVGVMLGLWLRLHKKELRVMIASDVMCMLGNKSREVTIDTTTPNPVPTFKKSADKLVLSWPKNNIKSS</sequence>
<evidence type="ECO:0000256" key="4">
    <source>
        <dbReference type="ARBA" id="ARBA00023123"/>
    </source>
</evidence>
<evidence type="ECO:0000313" key="12">
    <source>
        <dbReference type="Proteomes" id="UP000015101"/>
    </source>
</evidence>
<organism evidence="11 12">
    <name type="scientific">Helobdella robusta</name>
    <name type="common">Californian leech</name>
    <dbReference type="NCBI Taxonomy" id="6412"/>
    <lineage>
        <taxon>Eukaryota</taxon>
        <taxon>Metazoa</taxon>
        <taxon>Spiralia</taxon>
        <taxon>Lophotrochozoa</taxon>
        <taxon>Annelida</taxon>
        <taxon>Clitellata</taxon>
        <taxon>Hirudinea</taxon>
        <taxon>Rhynchobdellida</taxon>
        <taxon>Glossiphoniidae</taxon>
        <taxon>Helobdella</taxon>
    </lineage>
</organism>
<reference evidence="11" key="3">
    <citation type="submission" date="2015-06" db="UniProtKB">
        <authorList>
            <consortium name="EnsemblMetazoa"/>
        </authorList>
    </citation>
    <scope>IDENTIFICATION</scope>
</reference>
<feature type="region of interest" description="Actin-binding" evidence="7">
    <location>
        <begin position="571"/>
        <end position="593"/>
    </location>
</feature>
<dbReference type="InterPro" id="IPR010926">
    <property type="entry name" value="Myosin_TH1"/>
</dbReference>
<dbReference type="GO" id="GO:0006897">
    <property type="term" value="P:endocytosis"/>
    <property type="evidence" value="ECO:0000318"/>
    <property type="project" value="GO_Central"/>
</dbReference>
<dbReference type="EMBL" id="AMQM01001353">
    <property type="status" value="NOT_ANNOTATED_CDS"/>
    <property type="molecule type" value="Genomic_DNA"/>
</dbReference>
<dbReference type="RefSeq" id="XP_009025414.1">
    <property type="nucleotide sequence ID" value="XM_009027166.1"/>
</dbReference>
<evidence type="ECO:0000256" key="7">
    <source>
        <dbReference type="PROSITE-ProRule" id="PRU00782"/>
    </source>
</evidence>
<dbReference type="GO" id="GO:0005737">
    <property type="term" value="C:cytoplasm"/>
    <property type="evidence" value="ECO:0000318"/>
    <property type="project" value="GO_Central"/>
</dbReference>
<dbReference type="GO" id="GO:0030048">
    <property type="term" value="P:actin filament-based movement"/>
    <property type="evidence" value="ECO:0000318"/>
    <property type="project" value="GO_Central"/>
</dbReference>
<evidence type="ECO:0000256" key="1">
    <source>
        <dbReference type="ARBA" id="ARBA00008314"/>
    </source>
</evidence>
<dbReference type="FunFam" id="1.10.10.820:FF:000001">
    <property type="entry name" value="Myosin heavy chain"/>
    <property type="match status" value="1"/>
</dbReference>
<dbReference type="Gene3D" id="1.20.58.530">
    <property type="match status" value="1"/>
</dbReference>
<dbReference type="GO" id="GO:0016459">
    <property type="term" value="C:myosin complex"/>
    <property type="evidence" value="ECO:0007669"/>
    <property type="project" value="UniProtKB-KW"/>
</dbReference>
<dbReference type="PRINTS" id="PR00193">
    <property type="entry name" value="MYOSINHEAVY"/>
</dbReference>
<dbReference type="GO" id="GO:0005524">
    <property type="term" value="F:ATP binding"/>
    <property type="evidence" value="ECO:0007669"/>
    <property type="project" value="UniProtKB-UniRule"/>
</dbReference>
<dbReference type="Pfam" id="PF00063">
    <property type="entry name" value="Myosin_head"/>
    <property type="match status" value="1"/>
</dbReference>
<evidence type="ECO:0000256" key="5">
    <source>
        <dbReference type="ARBA" id="ARBA00023175"/>
    </source>
</evidence>
<dbReference type="PROSITE" id="PS51757">
    <property type="entry name" value="TH1"/>
    <property type="match status" value="1"/>
</dbReference>
<dbReference type="InterPro" id="IPR036072">
    <property type="entry name" value="MYSc_Myo1"/>
</dbReference>
<dbReference type="Pfam" id="PF06017">
    <property type="entry name" value="Myosin_TH1"/>
    <property type="match status" value="1"/>
</dbReference>
<gene>
    <name evidence="11" type="primary">20210553</name>
    <name evidence="10" type="ORF">HELRODRAFT_186525</name>
</gene>
<dbReference type="PANTHER" id="PTHR13140">
    <property type="entry name" value="MYOSIN"/>
    <property type="match status" value="1"/>
</dbReference>
<keyword evidence="12" id="KW-1185">Reference proteome</keyword>
<dbReference type="OrthoDB" id="6108017at2759"/>
<feature type="domain" description="TH1" evidence="9">
    <location>
        <begin position="812"/>
        <end position="1002"/>
    </location>
</feature>
<accession>T1FP06</accession>
<dbReference type="Gene3D" id="1.20.120.720">
    <property type="entry name" value="Myosin VI head, motor domain, U50 subdomain"/>
    <property type="match status" value="1"/>
</dbReference>
<dbReference type="Gene3D" id="1.10.10.820">
    <property type="match status" value="1"/>
</dbReference>
<protein>
    <recommendedName>
        <fullName evidence="13">Myosin motor domain-containing protein</fullName>
    </recommendedName>
</protein>
<dbReference type="PROSITE" id="PS51456">
    <property type="entry name" value="MYOSIN_MOTOR"/>
    <property type="match status" value="1"/>
</dbReference>
<dbReference type="InterPro" id="IPR027417">
    <property type="entry name" value="P-loop_NTPase"/>
</dbReference>
<evidence type="ECO:0000256" key="6">
    <source>
        <dbReference type="ARBA" id="ARBA00023203"/>
    </source>
</evidence>
<keyword evidence="6 7" id="KW-0009">Actin-binding</keyword>
<evidence type="ECO:0000256" key="3">
    <source>
        <dbReference type="ARBA" id="ARBA00022840"/>
    </source>
</evidence>
<dbReference type="GO" id="GO:0007015">
    <property type="term" value="P:actin filament organization"/>
    <property type="evidence" value="ECO:0000318"/>
    <property type="project" value="GO_Central"/>
</dbReference>
<dbReference type="Gene3D" id="3.40.850.10">
    <property type="entry name" value="Kinesin motor domain"/>
    <property type="match status" value="1"/>
</dbReference>
<dbReference type="KEGG" id="hro:HELRODRAFT_186525"/>
<keyword evidence="3 7" id="KW-0067">ATP-binding</keyword>
<dbReference type="CTD" id="20210553"/>
<reference evidence="10 12" key="2">
    <citation type="journal article" date="2013" name="Nature">
        <title>Insights into bilaterian evolution from three spiralian genomes.</title>
        <authorList>
            <person name="Simakov O."/>
            <person name="Marletaz F."/>
            <person name="Cho S.J."/>
            <person name="Edsinger-Gonzales E."/>
            <person name="Havlak P."/>
            <person name="Hellsten U."/>
            <person name="Kuo D.H."/>
            <person name="Larsson T."/>
            <person name="Lv J."/>
            <person name="Arendt D."/>
            <person name="Savage R."/>
            <person name="Osoegawa K."/>
            <person name="de Jong P."/>
            <person name="Grimwood J."/>
            <person name="Chapman J.A."/>
            <person name="Shapiro H."/>
            <person name="Aerts A."/>
            <person name="Otillar R.P."/>
            <person name="Terry A.Y."/>
            <person name="Boore J.L."/>
            <person name="Grigoriev I.V."/>
            <person name="Lindberg D.R."/>
            <person name="Seaver E.C."/>
            <person name="Weisblat D.A."/>
            <person name="Putnam N.H."/>
            <person name="Rokhsar D.S."/>
        </authorList>
    </citation>
    <scope>NUCLEOTIDE SEQUENCE</scope>
</reference>
<dbReference type="GO" id="GO:0015629">
    <property type="term" value="C:actin cytoskeleton"/>
    <property type="evidence" value="ECO:0000318"/>
    <property type="project" value="GO_Central"/>
</dbReference>
<dbReference type="GeneID" id="20210553"/>
<dbReference type="EnsemblMetazoa" id="HelroT186525">
    <property type="protein sequence ID" value="HelroP186525"/>
    <property type="gene ID" value="HelroG186525"/>
</dbReference>
<dbReference type="EMBL" id="KB097495">
    <property type="protein sequence ID" value="ESN96194.1"/>
    <property type="molecule type" value="Genomic_DNA"/>
</dbReference>
<dbReference type="InParanoid" id="T1FP06"/>
<dbReference type="STRING" id="6412.T1FP06"/>